<keyword evidence="8 11" id="KW-0418">Kinase</keyword>
<reference evidence="11 12" key="1">
    <citation type="submission" date="2016-03" db="EMBL/GenBank/DDBJ databases">
        <title>Choanephora cucurbitarum.</title>
        <authorList>
            <person name="Min B."/>
            <person name="Park H."/>
            <person name="Park J.-H."/>
            <person name="Shin H.-D."/>
            <person name="Choi I.-G."/>
        </authorList>
    </citation>
    <scope>NUCLEOTIDE SEQUENCE [LARGE SCALE GENOMIC DNA]</scope>
    <source>
        <strain evidence="11 12">KUS-F28377</strain>
    </source>
</reference>
<dbReference type="InterPro" id="IPR018095">
    <property type="entry name" value="Thymidylate_kin_CS"/>
</dbReference>
<evidence type="ECO:0000256" key="4">
    <source>
        <dbReference type="ARBA" id="ARBA00017144"/>
    </source>
</evidence>
<gene>
    <name evidence="11" type="primary">DTYMK</name>
    <name evidence="11" type="ORF">A0J61_04644</name>
</gene>
<organism evidence="11 12">
    <name type="scientific">Choanephora cucurbitarum</name>
    <dbReference type="NCBI Taxonomy" id="101091"/>
    <lineage>
        <taxon>Eukaryota</taxon>
        <taxon>Fungi</taxon>
        <taxon>Fungi incertae sedis</taxon>
        <taxon>Mucoromycota</taxon>
        <taxon>Mucoromycotina</taxon>
        <taxon>Mucoromycetes</taxon>
        <taxon>Mucorales</taxon>
        <taxon>Mucorineae</taxon>
        <taxon>Choanephoraceae</taxon>
        <taxon>Choanephoroideae</taxon>
        <taxon>Choanephora</taxon>
    </lineage>
</organism>
<dbReference type="Gene3D" id="3.40.50.300">
    <property type="entry name" value="P-loop containing nucleotide triphosphate hydrolases"/>
    <property type="match status" value="1"/>
</dbReference>
<dbReference type="FunFam" id="3.40.50.300:FF:000679">
    <property type="entry name" value="Thymidylate kinase"/>
    <property type="match status" value="1"/>
</dbReference>
<dbReference type="PANTHER" id="PTHR10344">
    <property type="entry name" value="THYMIDYLATE KINASE"/>
    <property type="match status" value="1"/>
</dbReference>
<dbReference type="GO" id="GO:0006227">
    <property type="term" value="P:dUDP biosynthetic process"/>
    <property type="evidence" value="ECO:0007669"/>
    <property type="project" value="TreeGrafter"/>
</dbReference>
<dbReference type="InterPro" id="IPR027417">
    <property type="entry name" value="P-loop_NTPase"/>
</dbReference>
<dbReference type="GO" id="GO:0005524">
    <property type="term" value="F:ATP binding"/>
    <property type="evidence" value="ECO:0007669"/>
    <property type="project" value="UniProtKB-KW"/>
</dbReference>
<dbReference type="GO" id="GO:0006233">
    <property type="term" value="P:dTDP biosynthetic process"/>
    <property type="evidence" value="ECO:0007669"/>
    <property type="project" value="InterPro"/>
</dbReference>
<dbReference type="GO" id="GO:0006235">
    <property type="term" value="P:dTTP biosynthetic process"/>
    <property type="evidence" value="ECO:0007669"/>
    <property type="project" value="TreeGrafter"/>
</dbReference>
<comment type="caution">
    <text evidence="11">The sequence shown here is derived from an EMBL/GenBank/DDBJ whole genome shotgun (WGS) entry which is preliminary data.</text>
</comment>
<dbReference type="InParanoid" id="A0A1C7NFI9"/>
<dbReference type="HAMAP" id="MF_00165">
    <property type="entry name" value="Thymidylate_kinase"/>
    <property type="match status" value="1"/>
</dbReference>
<dbReference type="EMBL" id="LUGH01000231">
    <property type="protein sequence ID" value="OBZ87316.1"/>
    <property type="molecule type" value="Genomic_DNA"/>
</dbReference>
<dbReference type="GO" id="GO:0005634">
    <property type="term" value="C:nucleus"/>
    <property type="evidence" value="ECO:0007669"/>
    <property type="project" value="TreeGrafter"/>
</dbReference>
<dbReference type="GO" id="GO:0005829">
    <property type="term" value="C:cytosol"/>
    <property type="evidence" value="ECO:0007669"/>
    <property type="project" value="TreeGrafter"/>
</dbReference>
<evidence type="ECO:0000313" key="12">
    <source>
        <dbReference type="Proteomes" id="UP000093000"/>
    </source>
</evidence>
<dbReference type="CDD" id="cd01672">
    <property type="entry name" value="TMPK"/>
    <property type="match status" value="1"/>
</dbReference>
<dbReference type="InterPro" id="IPR039430">
    <property type="entry name" value="Thymidylate_kin-like_dom"/>
</dbReference>
<keyword evidence="5" id="KW-0808">Transferase</keyword>
<dbReference type="OrthoDB" id="425602at2759"/>
<dbReference type="EC" id="2.7.4.9" evidence="3"/>
<dbReference type="NCBIfam" id="TIGR00041">
    <property type="entry name" value="DTMP_kinase"/>
    <property type="match status" value="1"/>
</dbReference>
<evidence type="ECO:0000313" key="11">
    <source>
        <dbReference type="EMBL" id="OBZ87316.1"/>
    </source>
</evidence>
<dbReference type="Proteomes" id="UP000093000">
    <property type="component" value="Unassembled WGS sequence"/>
</dbReference>
<dbReference type="STRING" id="101091.A0A1C7NFI9"/>
<keyword evidence="6" id="KW-0545">Nucleotide biosynthesis</keyword>
<dbReference type="InterPro" id="IPR018094">
    <property type="entry name" value="Thymidylate_kinase"/>
</dbReference>
<feature type="domain" description="Thymidylate kinase-like" evidence="10">
    <location>
        <begin position="16"/>
        <end position="192"/>
    </location>
</feature>
<dbReference type="Pfam" id="PF02223">
    <property type="entry name" value="Thymidylate_kin"/>
    <property type="match status" value="1"/>
</dbReference>
<dbReference type="GO" id="GO:0005739">
    <property type="term" value="C:mitochondrion"/>
    <property type="evidence" value="ECO:0007669"/>
    <property type="project" value="TreeGrafter"/>
</dbReference>
<dbReference type="AlphaFoldDB" id="A0A1C7NFI9"/>
<evidence type="ECO:0000256" key="2">
    <source>
        <dbReference type="ARBA" id="ARBA00009776"/>
    </source>
</evidence>
<evidence type="ECO:0000256" key="3">
    <source>
        <dbReference type="ARBA" id="ARBA00012980"/>
    </source>
</evidence>
<dbReference type="SUPFAM" id="SSF52540">
    <property type="entry name" value="P-loop containing nucleoside triphosphate hydrolases"/>
    <property type="match status" value="1"/>
</dbReference>
<evidence type="ECO:0000259" key="10">
    <source>
        <dbReference type="Pfam" id="PF02223"/>
    </source>
</evidence>
<dbReference type="PANTHER" id="PTHR10344:SF1">
    <property type="entry name" value="THYMIDYLATE KINASE"/>
    <property type="match status" value="1"/>
</dbReference>
<dbReference type="FunCoup" id="A0A1C7NFI9">
    <property type="interactions" value="443"/>
</dbReference>
<feature type="non-terminal residue" evidence="11">
    <location>
        <position position="1"/>
    </location>
</feature>
<sequence>NPFLFNMVQRGLFIVVEGCDRSGKTTQCDILVNKLNQHGIATELVKFPDRTTQTGKMIDSYLQQKSDLDDHAIHLLFSSNRWEAMKDLKAKLDQGTTLVVDRYAFSGVAFSSAKGLDLDWCKQPDVGLLSPDLVLFLDLTIDEAEKRGGFGEERYEKRELQIKVREEFFRLKDDSWKFIEASQSKEKVEEDIWETIQQCRANSRLDELHYNLWK</sequence>
<keyword evidence="12" id="KW-1185">Reference proteome</keyword>
<name>A0A1C7NFI9_9FUNG</name>
<evidence type="ECO:0000256" key="9">
    <source>
        <dbReference type="ARBA" id="ARBA00022840"/>
    </source>
</evidence>
<proteinExistence type="inferred from homology"/>
<keyword evidence="9" id="KW-0067">ATP-binding</keyword>
<comment type="similarity">
    <text evidence="2">Belongs to the thymidylate kinase family.</text>
</comment>
<comment type="pathway">
    <text evidence="1">Pyrimidine metabolism; dTTP biosynthesis.</text>
</comment>
<dbReference type="GO" id="GO:0004798">
    <property type="term" value="F:dTMP kinase activity"/>
    <property type="evidence" value="ECO:0007669"/>
    <property type="project" value="UniProtKB-EC"/>
</dbReference>
<accession>A0A1C7NFI9</accession>
<evidence type="ECO:0000256" key="5">
    <source>
        <dbReference type="ARBA" id="ARBA00022679"/>
    </source>
</evidence>
<evidence type="ECO:0000256" key="6">
    <source>
        <dbReference type="ARBA" id="ARBA00022727"/>
    </source>
</evidence>
<dbReference type="GO" id="GO:0004550">
    <property type="term" value="F:nucleoside diphosphate kinase activity"/>
    <property type="evidence" value="ECO:0007669"/>
    <property type="project" value="TreeGrafter"/>
</dbReference>
<evidence type="ECO:0000256" key="7">
    <source>
        <dbReference type="ARBA" id="ARBA00022741"/>
    </source>
</evidence>
<keyword evidence="7" id="KW-0547">Nucleotide-binding</keyword>
<protein>
    <recommendedName>
        <fullName evidence="4">Thymidylate kinase</fullName>
        <ecNumber evidence="3">2.7.4.9</ecNumber>
    </recommendedName>
</protein>
<evidence type="ECO:0000256" key="8">
    <source>
        <dbReference type="ARBA" id="ARBA00022777"/>
    </source>
</evidence>
<dbReference type="PROSITE" id="PS01331">
    <property type="entry name" value="THYMIDYLATE_KINASE"/>
    <property type="match status" value="1"/>
</dbReference>
<evidence type="ECO:0000256" key="1">
    <source>
        <dbReference type="ARBA" id="ARBA00004992"/>
    </source>
</evidence>